<comment type="caution">
    <text evidence="1">The sequence shown here is derived from an EMBL/GenBank/DDBJ whole genome shotgun (WGS) entry which is preliminary data.</text>
</comment>
<evidence type="ECO:0000313" key="2">
    <source>
        <dbReference type="Proteomes" id="UP000011991"/>
    </source>
</evidence>
<gene>
    <name evidence="1" type="ORF">RMSM_01381</name>
</gene>
<dbReference type="PATRIC" id="fig|1265738.3.peg.1371"/>
<protein>
    <submittedName>
        <fullName evidence="1">Uncharacterized protein</fullName>
    </submittedName>
</protein>
<accession>M5S664</accession>
<dbReference type="AlphaFoldDB" id="M5S664"/>
<name>M5S664_9BACT</name>
<sequence length="62" mass="6733">MATLSALAGIFPAAPEHAFYAEQKARIADADRWLGKAPETRGELHDALIDGILKRRDTASLN</sequence>
<proteinExistence type="predicted"/>
<keyword evidence="2" id="KW-1185">Reference proteome</keyword>
<evidence type="ECO:0000313" key="1">
    <source>
        <dbReference type="EMBL" id="EMI21684.1"/>
    </source>
</evidence>
<organism evidence="1 2">
    <name type="scientific">Rhodopirellula maiorica SM1</name>
    <dbReference type="NCBI Taxonomy" id="1265738"/>
    <lineage>
        <taxon>Bacteria</taxon>
        <taxon>Pseudomonadati</taxon>
        <taxon>Planctomycetota</taxon>
        <taxon>Planctomycetia</taxon>
        <taxon>Pirellulales</taxon>
        <taxon>Pirellulaceae</taxon>
        <taxon>Novipirellula</taxon>
    </lineage>
</organism>
<dbReference type="EMBL" id="ANOG01000205">
    <property type="protein sequence ID" value="EMI21684.1"/>
    <property type="molecule type" value="Genomic_DNA"/>
</dbReference>
<dbReference type="Proteomes" id="UP000011991">
    <property type="component" value="Unassembled WGS sequence"/>
</dbReference>
<reference evidence="1 2" key="1">
    <citation type="journal article" date="2013" name="Mar. Genomics">
        <title>Expression of sulfatases in Rhodopirellula baltica and the diversity of sulfatases in the genus Rhodopirellula.</title>
        <authorList>
            <person name="Wegner C.E."/>
            <person name="Richter-Heitmann T."/>
            <person name="Klindworth A."/>
            <person name="Klockow C."/>
            <person name="Richter M."/>
            <person name="Achstetter T."/>
            <person name="Glockner F.O."/>
            <person name="Harder J."/>
        </authorList>
    </citation>
    <scope>NUCLEOTIDE SEQUENCE [LARGE SCALE GENOMIC DNA]</scope>
    <source>
        <strain evidence="1 2">SM1</strain>
    </source>
</reference>